<keyword evidence="2" id="KW-1185">Reference proteome</keyword>
<dbReference type="OrthoDB" id="5100159at2759"/>
<organism evidence="1 2">
    <name type="scientific">Fusarium venenatum</name>
    <dbReference type="NCBI Taxonomy" id="56646"/>
    <lineage>
        <taxon>Eukaryota</taxon>
        <taxon>Fungi</taxon>
        <taxon>Dikarya</taxon>
        <taxon>Ascomycota</taxon>
        <taxon>Pezizomycotina</taxon>
        <taxon>Sordariomycetes</taxon>
        <taxon>Hypocreomycetidae</taxon>
        <taxon>Hypocreales</taxon>
        <taxon>Nectriaceae</taxon>
        <taxon>Fusarium</taxon>
    </lineage>
</organism>
<dbReference type="AlphaFoldDB" id="A0A2L2TE82"/>
<reference evidence="2" key="1">
    <citation type="submission" date="2014-10" db="EMBL/GenBank/DDBJ databases">
        <authorList>
            <person name="King R."/>
        </authorList>
    </citation>
    <scope>NUCLEOTIDE SEQUENCE [LARGE SCALE GENOMIC DNA]</scope>
    <source>
        <strain evidence="2">A3/5</strain>
    </source>
</reference>
<dbReference type="STRING" id="56646.A0A2L2TE82"/>
<proteinExistence type="predicted"/>
<name>A0A2L2TE82_9HYPO</name>
<dbReference type="KEGG" id="fvn:FVRRES_12553"/>
<evidence type="ECO:0000313" key="1">
    <source>
        <dbReference type="EMBL" id="CEI39862.1"/>
    </source>
</evidence>
<sequence length="146" mass="16949">MTNYASSGTEYPGSVRKFVTKIHRLSEIVYHMYHDFPVLNRVQCEMGLVLFPFNLPSRNFMQSLDEDLSEVSNEMEMFFSQSSHAEHRKLGDDLVQRLESVEFAFEDIHTRVLKLDPVRLNETLVELGEAEDCFNTVLESLLLNED</sequence>
<protein>
    <submittedName>
        <fullName evidence="1">Uncharacterized protein</fullName>
    </submittedName>
</protein>
<dbReference type="GeneID" id="37264184"/>
<dbReference type="RefSeq" id="XP_025582252.1">
    <property type="nucleotide sequence ID" value="XM_025727824.1"/>
</dbReference>
<accession>A0A2L2TE82</accession>
<evidence type="ECO:0000313" key="2">
    <source>
        <dbReference type="Proteomes" id="UP000245910"/>
    </source>
</evidence>
<dbReference type="Proteomes" id="UP000245910">
    <property type="component" value="Chromosome IIII"/>
</dbReference>
<dbReference type="EMBL" id="LN649232">
    <property type="protein sequence ID" value="CEI39862.1"/>
    <property type="molecule type" value="Genomic_DNA"/>
</dbReference>